<feature type="region of interest" description="Disordered" evidence="1">
    <location>
        <begin position="280"/>
        <end position="342"/>
    </location>
</feature>
<organism evidence="3 4">
    <name type="scientific">Coccidioides immitis RMSCC 3703</name>
    <dbReference type="NCBI Taxonomy" id="454286"/>
    <lineage>
        <taxon>Eukaryota</taxon>
        <taxon>Fungi</taxon>
        <taxon>Dikarya</taxon>
        <taxon>Ascomycota</taxon>
        <taxon>Pezizomycotina</taxon>
        <taxon>Eurotiomycetes</taxon>
        <taxon>Eurotiomycetidae</taxon>
        <taxon>Onygenales</taxon>
        <taxon>Onygenaceae</taxon>
        <taxon>Coccidioides</taxon>
    </lineage>
</organism>
<dbReference type="InterPro" id="IPR056451">
    <property type="entry name" value="Znf_Tbcl_Rhp7"/>
</dbReference>
<feature type="region of interest" description="Disordered" evidence="1">
    <location>
        <begin position="396"/>
        <end position="416"/>
    </location>
</feature>
<feature type="domain" description="DNA repair protein rhp7 treble clef" evidence="2">
    <location>
        <begin position="357"/>
        <end position="393"/>
    </location>
</feature>
<dbReference type="Gene3D" id="3.80.10.10">
    <property type="entry name" value="Ribonuclease Inhibitor"/>
    <property type="match status" value="2"/>
</dbReference>
<dbReference type="Pfam" id="PF23550">
    <property type="entry name" value="zf_Tbcl_Rhp7"/>
    <property type="match status" value="2"/>
</dbReference>
<feature type="compositionally biased region" description="Polar residues" evidence="1">
    <location>
        <begin position="33"/>
        <end position="43"/>
    </location>
</feature>
<evidence type="ECO:0000313" key="4">
    <source>
        <dbReference type="Proteomes" id="UP000054559"/>
    </source>
</evidence>
<dbReference type="EMBL" id="DS268189">
    <property type="protein sequence ID" value="KMU80724.1"/>
    <property type="molecule type" value="Genomic_DNA"/>
</dbReference>
<feature type="region of interest" description="Disordered" evidence="1">
    <location>
        <begin position="148"/>
        <end position="168"/>
    </location>
</feature>
<dbReference type="SUPFAM" id="SSF52047">
    <property type="entry name" value="RNI-like"/>
    <property type="match status" value="1"/>
</dbReference>
<protein>
    <submittedName>
        <fullName evidence="3">DNA repair protein Rad7</fullName>
    </submittedName>
</protein>
<feature type="region of interest" description="Disordered" evidence="1">
    <location>
        <begin position="20"/>
        <end position="94"/>
    </location>
</feature>
<dbReference type="InterPro" id="IPR006553">
    <property type="entry name" value="Leu-rich_rpt_Cys-con_subtyp"/>
</dbReference>
<feature type="compositionally biased region" description="Basic residues" evidence="1">
    <location>
        <begin position="321"/>
        <end position="330"/>
    </location>
</feature>
<feature type="compositionally biased region" description="Acidic residues" evidence="1">
    <location>
        <begin position="292"/>
        <end position="305"/>
    </location>
</feature>
<dbReference type="OrthoDB" id="1924287at2759"/>
<feature type="compositionally biased region" description="Acidic residues" evidence="1">
    <location>
        <begin position="44"/>
        <end position="57"/>
    </location>
</feature>
<dbReference type="STRING" id="454286.A0A0J8R6S1"/>
<evidence type="ECO:0000259" key="2">
    <source>
        <dbReference type="Pfam" id="PF23550"/>
    </source>
</evidence>
<gene>
    <name evidence="3" type="ORF">CISG_08788</name>
</gene>
<feature type="compositionally biased region" description="Basic residues" evidence="1">
    <location>
        <begin position="73"/>
        <end position="82"/>
    </location>
</feature>
<dbReference type="FunFam" id="3.80.10.10:FF:000601">
    <property type="entry name" value="DNA repair protein Rad7, protein"/>
    <property type="match status" value="1"/>
</dbReference>
<accession>A0A0J8R6S1</accession>
<feature type="compositionally biased region" description="Polar residues" evidence="1">
    <location>
        <begin position="281"/>
        <end position="291"/>
    </location>
</feature>
<dbReference type="SMART" id="SM00367">
    <property type="entry name" value="LRR_CC"/>
    <property type="match status" value="5"/>
</dbReference>
<feature type="compositionally biased region" description="Basic residues" evidence="1">
    <location>
        <begin position="400"/>
        <end position="413"/>
    </location>
</feature>
<reference evidence="4" key="1">
    <citation type="journal article" date="2010" name="Genome Res.">
        <title>Population genomic sequencing of Coccidioides fungi reveals recent hybridization and transposon control.</title>
        <authorList>
            <person name="Neafsey D.E."/>
            <person name="Barker B.M."/>
            <person name="Sharpton T.J."/>
            <person name="Stajich J.E."/>
            <person name="Park D.J."/>
            <person name="Whiston E."/>
            <person name="Hung C.-Y."/>
            <person name="McMahan C."/>
            <person name="White J."/>
            <person name="Sykes S."/>
            <person name="Heiman D."/>
            <person name="Young S."/>
            <person name="Zeng Q."/>
            <person name="Abouelleil A."/>
            <person name="Aftuck L."/>
            <person name="Bessette D."/>
            <person name="Brown A."/>
            <person name="FitzGerald M."/>
            <person name="Lui A."/>
            <person name="Macdonald J.P."/>
            <person name="Priest M."/>
            <person name="Orbach M.J."/>
            <person name="Galgiani J.N."/>
            <person name="Kirkland T.N."/>
            <person name="Cole G.T."/>
            <person name="Birren B.W."/>
            <person name="Henn M.R."/>
            <person name="Taylor J.W."/>
            <person name="Rounsley S.D."/>
        </authorList>
    </citation>
    <scope>NUCLEOTIDE SEQUENCE [LARGE SCALE GENOMIC DNA]</scope>
    <source>
        <strain evidence="4">RMSCC 3703</strain>
    </source>
</reference>
<evidence type="ECO:0000313" key="3">
    <source>
        <dbReference type="EMBL" id="KMU80724.1"/>
    </source>
</evidence>
<dbReference type="PANTHER" id="PTHR13318:SF234">
    <property type="entry name" value="RNI-LIKE PROTEIN"/>
    <property type="match status" value="1"/>
</dbReference>
<dbReference type="AlphaFoldDB" id="A0A0J8R6S1"/>
<dbReference type="InterPro" id="IPR032675">
    <property type="entry name" value="LRR_dom_sf"/>
</dbReference>
<feature type="domain" description="DNA repair protein rhp7 treble clef" evidence="2">
    <location>
        <begin position="109"/>
        <end position="145"/>
    </location>
</feature>
<feature type="compositionally biased region" description="Basic residues" evidence="1">
    <location>
        <begin position="152"/>
        <end position="165"/>
    </location>
</feature>
<dbReference type="GO" id="GO:0031146">
    <property type="term" value="P:SCF-dependent proteasomal ubiquitin-dependent protein catabolic process"/>
    <property type="evidence" value="ECO:0007669"/>
    <property type="project" value="TreeGrafter"/>
</dbReference>
<name>A0A0J8R6S1_COCIT</name>
<evidence type="ECO:0000256" key="1">
    <source>
        <dbReference type="SAM" id="MobiDB-lite"/>
    </source>
</evidence>
<proteinExistence type="predicted"/>
<sequence>MYIISVYRFKIRQKAHETAGRHSALTDFPRHAAQQNDVESTLDTPEDEEEDSVYEEVEATRKRPRRNLATAKAKAKKKQKAKRSGDHEDSDDDDELLGTMMYQKRKAVPGQLANCEICSKRFTVTPYSKSGPEGGLLCTQCSKKQTAEEKKAKAKVRKPSKRGRRQNYSNLLDGIAQSGAFSLLETCIKKVADSIHDIDEFGDLPEGLLHRLSQILSKRRVMTPRTLELFLRRDVRSIDIYDCATHETAGRHSALTDFLASHNISAAAIRDSYQRRVADAAQQNDVESTLDTPEDEEEDSVYEEVEATRKRPRRNLATAKAKAKKKQKAKRSGDHEDSDDDDELLGTMMYQKRKAVPGQLANCEICSKRFTVTPYSKSGPEGGLLCTQCSKKQTAEEKKAKAKVRKPSKRGRRQNYSNLLDGIAQSGAFSLLETCIKKVADSIHDIDEFGDLPEGLLHRLSQILSKRRVMTPRTLELFLRRDVRSIDIYDCAKLETEDFQKIFAFMPYLERVNLRCAGQFKDSTLEYIMGRESHIRELQLDSSNLVSDECWQNFFKTCGHKLESLKLSNLDCSMGDETIEQMVKNCQNLRRLKIKECWRPGNESLKSISTLTRLEHLSLDFMQETDLETLGQLIHNVGPNLRTLSLRGFKNADDGILEAVHQRCKRLNKLRFADNATCTDKGYAHLFTNWQAPPLAFIDLSGARHIDNAVPDGPEEPVGLASEGFKALMEHSGDKIETLNISSCRHVSFDAFASTFDESRTYPKLKELDISFHTKVDDFLVNSIFKCCPALRRLIAFACFNITGAKVPSGVALIGGVNACSSIAIEDGVA</sequence>
<dbReference type="PANTHER" id="PTHR13318">
    <property type="entry name" value="PARTNER OF PAIRED, ISOFORM B-RELATED"/>
    <property type="match status" value="1"/>
</dbReference>
<dbReference type="GO" id="GO:0019005">
    <property type="term" value="C:SCF ubiquitin ligase complex"/>
    <property type="evidence" value="ECO:0007669"/>
    <property type="project" value="TreeGrafter"/>
</dbReference>
<dbReference type="Proteomes" id="UP000054559">
    <property type="component" value="Unassembled WGS sequence"/>
</dbReference>